<evidence type="ECO:0000313" key="3">
    <source>
        <dbReference type="Proteomes" id="UP000282460"/>
    </source>
</evidence>
<feature type="compositionally biased region" description="Low complexity" evidence="1">
    <location>
        <begin position="38"/>
        <end position="50"/>
    </location>
</feature>
<dbReference type="Proteomes" id="UP000282460">
    <property type="component" value="Unassembled WGS sequence"/>
</dbReference>
<name>A0A3L7J542_9MICO</name>
<dbReference type="AlphaFoldDB" id="A0A3L7J542"/>
<organism evidence="2 3">
    <name type="scientific">Mycetocola zhadangensis</name>
    <dbReference type="NCBI Taxonomy" id="1164595"/>
    <lineage>
        <taxon>Bacteria</taxon>
        <taxon>Bacillati</taxon>
        <taxon>Actinomycetota</taxon>
        <taxon>Actinomycetes</taxon>
        <taxon>Micrococcales</taxon>
        <taxon>Microbacteriaceae</taxon>
        <taxon>Mycetocola</taxon>
    </lineage>
</organism>
<dbReference type="EMBL" id="RCWJ01000001">
    <property type="protein sequence ID" value="RLQ85445.1"/>
    <property type="molecule type" value="Genomic_DNA"/>
</dbReference>
<protein>
    <submittedName>
        <fullName evidence="2">Uncharacterized protein</fullName>
    </submittedName>
</protein>
<proteinExistence type="predicted"/>
<gene>
    <name evidence="2" type="ORF">D9V28_00685</name>
</gene>
<keyword evidence="3" id="KW-1185">Reference proteome</keyword>
<evidence type="ECO:0000256" key="1">
    <source>
        <dbReference type="SAM" id="MobiDB-lite"/>
    </source>
</evidence>
<reference evidence="2 3" key="1">
    <citation type="submission" date="2018-10" db="EMBL/GenBank/DDBJ databases">
        <authorList>
            <person name="Li J."/>
        </authorList>
    </citation>
    <scope>NUCLEOTIDE SEQUENCE [LARGE SCALE GENOMIC DNA]</scope>
    <source>
        <strain evidence="2 3">ZD1-4</strain>
    </source>
</reference>
<evidence type="ECO:0000313" key="2">
    <source>
        <dbReference type="EMBL" id="RLQ85445.1"/>
    </source>
</evidence>
<accession>A0A3L7J542</accession>
<sequence>MGRFLLSATKQGLGGVSSDGESEPAAPGGGADRQGEPVRTAVRQPQRTQATTATVWSYGIQCGLITADEAGLVHSRGEADAARQHSI</sequence>
<comment type="caution">
    <text evidence="2">The sequence shown here is derived from an EMBL/GenBank/DDBJ whole genome shotgun (WGS) entry which is preliminary data.</text>
</comment>
<feature type="region of interest" description="Disordered" evidence="1">
    <location>
        <begin position="1"/>
        <end position="50"/>
    </location>
</feature>